<reference evidence="4 5" key="1">
    <citation type="submission" date="2024-09" db="EMBL/GenBank/DDBJ databases">
        <authorList>
            <person name="Sun Q."/>
            <person name="Mori K."/>
        </authorList>
    </citation>
    <scope>NUCLEOTIDE SEQUENCE [LARGE SCALE GENOMIC DNA]</scope>
    <source>
        <strain evidence="4 5">JCM 3331</strain>
    </source>
</reference>
<dbReference type="Pfam" id="PF02668">
    <property type="entry name" value="TauD"/>
    <property type="match status" value="1"/>
</dbReference>
<keyword evidence="4" id="KW-0223">Dioxygenase</keyword>
<dbReference type="Proteomes" id="UP001589710">
    <property type="component" value="Unassembled WGS sequence"/>
</dbReference>
<dbReference type="EMBL" id="JBHMCG010000052">
    <property type="protein sequence ID" value="MFB9572853.1"/>
    <property type="molecule type" value="Genomic_DNA"/>
</dbReference>
<keyword evidence="2" id="KW-0408">Iron</keyword>
<dbReference type="InterPro" id="IPR042098">
    <property type="entry name" value="TauD-like_sf"/>
</dbReference>
<protein>
    <submittedName>
        <fullName evidence="4">TauD/TfdA family dioxygenase</fullName>
    </submittedName>
</protein>
<keyword evidence="1" id="KW-0560">Oxidoreductase</keyword>
<dbReference type="InterPro" id="IPR003819">
    <property type="entry name" value="TauD/TfdA-like"/>
</dbReference>
<feature type="domain" description="TauD/TfdA-like" evidence="3">
    <location>
        <begin position="10"/>
        <end position="66"/>
    </location>
</feature>
<evidence type="ECO:0000259" key="3">
    <source>
        <dbReference type="Pfam" id="PF02668"/>
    </source>
</evidence>
<organism evidence="4 5">
    <name type="scientific">Streptomyces yanii</name>
    <dbReference type="NCBI Taxonomy" id="78510"/>
    <lineage>
        <taxon>Bacteria</taxon>
        <taxon>Bacillati</taxon>
        <taxon>Actinomycetota</taxon>
        <taxon>Actinomycetes</taxon>
        <taxon>Kitasatosporales</taxon>
        <taxon>Streptomycetaceae</taxon>
        <taxon>Streptomyces</taxon>
    </lineage>
</organism>
<comment type="caution">
    <text evidence="4">The sequence shown here is derived from an EMBL/GenBank/DDBJ whole genome shotgun (WGS) entry which is preliminary data.</text>
</comment>
<evidence type="ECO:0000256" key="2">
    <source>
        <dbReference type="ARBA" id="ARBA00023004"/>
    </source>
</evidence>
<evidence type="ECO:0000256" key="1">
    <source>
        <dbReference type="ARBA" id="ARBA00023002"/>
    </source>
</evidence>
<dbReference type="RefSeq" id="WP_345520400.1">
    <property type="nucleotide sequence ID" value="NZ_BAAAXD010000056.1"/>
</dbReference>
<sequence>MRGTRVPPFSPAQREAMELLDHLNSDRRFMLAMDLRPGDMQFLNDHVTLHSRTEYVDHPEPGRRRDLIPLWLSTDQDRQAPS</sequence>
<evidence type="ECO:0000313" key="4">
    <source>
        <dbReference type="EMBL" id="MFB9572853.1"/>
    </source>
</evidence>
<gene>
    <name evidence="4" type="ORF">ACFFTL_11095</name>
</gene>
<name>A0ABV5R4T0_9ACTN</name>
<proteinExistence type="predicted"/>
<dbReference type="Gene3D" id="3.60.130.10">
    <property type="entry name" value="Clavaminate synthase-like"/>
    <property type="match status" value="1"/>
</dbReference>
<evidence type="ECO:0000313" key="5">
    <source>
        <dbReference type="Proteomes" id="UP001589710"/>
    </source>
</evidence>
<dbReference type="GO" id="GO:0051213">
    <property type="term" value="F:dioxygenase activity"/>
    <property type="evidence" value="ECO:0007669"/>
    <property type="project" value="UniProtKB-KW"/>
</dbReference>
<dbReference type="SUPFAM" id="SSF51197">
    <property type="entry name" value="Clavaminate synthase-like"/>
    <property type="match status" value="1"/>
</dbReference>
<keyword evidence="5" id="KW-1185">Reference proteome</keyword>
<accession>A0ABV5R4T0</accession>